<evidence type="ECO:0000256" key="1">
    <source>
        <dbReference type="SAM" id="MobiDB-lite"/>
    </source>
</evidence>
<keyword evidence="3" id="KW-1185">Reference proteome</keyword>
<evidence type="ECO:0000313" key="3">
    <source>
        <dbReference type="Proteomes" id="UP000007798"/>
    </source>
</evidence>
<organism evidence="2 3">
    <name type="scientific">Drosophila willistoni</name>
    <name type="common">Fruit fly</name>
    <dbReference type="NCBI Taxonomy" id="7260"/>
    <lineage>
        <taxon>Eukaryota</taxon>
        <taxon>Metazoa</taxon>
        <taxon>Ecdysozoa</taxon>
        <taxon>Arthropoda</taxon>
        <taxon>Hexapoda</taxon>
        <taxon>Insecta</taxon>
        <taxon>Pterygota</taxon>
        <taxon>Neoptera</taxon>
        <taxon>Endopterygota</taxon>
        <taxon>Diptera</taxon>
        <taxon>Brachycera</taxon>
        <taxon>Muscomorpha</taxon>
        <taxon>Ephydroidea</taxon>
        <taxon>Drosophilidae</taxon>
        <taxon>Drosophila</taxon>
        <taxon>Sophophora</taxon>
    </lineage>
</organism>
<accession>A0A0Q9WZ77</accession>
<evidence type="ECO:0000313" key="2">
    <source>
        <dbReference type="EMBL" id="KRF97724.1"/>
    </source>
</evidence>
<protein>
    <submittedName>
        <fullName evidence="2">Uncharacterized protein</fullName>
    </submittedName>
</protein>
<dbReference type="AlphaFoldDB" id="A0A0Q9WZ77"/>
<proteinExistence type="predicted"/>
<reference evidence="2 3" key="1">
    <citation type="journal article" date="2007" name="Nature">
        <title>Evolution of genes and genomes on the Drosophila phylogeny.</title>
        <authorList>
            <consortium name="Drosophila 12 Genomes Consortium"/>
            <person name="Clark A.G."/>
            <person name="Eisen M.B."/>
            <person name="Smith D.R."/>
            <person name="Bergman C.M."/>
            <person name="Oliver B."/>
            <person name="Markow T.A."/>
            <person name="Kaufman T.C."/>
            <person name="Kellis M."/>
            <person name="Gelbart W."/>
            <person name="Iyer V.N."/>
            <person name="Pollard D.A."/>
            <person name="Sackton T.B."/>
            <person name="Larracuente A.M."/>
            <person name="Singh N.D."/>
            <person name="Abad J.P."/>
            <person name="Abt D.N."/>
            <person name="Adryan B."/>
            <person name="Aguade M."/>
            <person name="Akashi H."/>
            <person name="Anderson W.W."/>
            <person name="Aquadro C.F."/>
            <person name="Ardell D.H."/>
            <person name="Arguello R."/>
            <person name="Artieri C.G."/>
            <person name="Barbash D.A."/>
            <person name="Barker D."/>
            <person name="Barsanti P."/>
            <person name="Batterham P."/>
            <person name="Batzoglou S."/>
            <person name="Begun D."/>
            <person name="Bhutkar A."/>
            <person name="Blanco E."/>
            <person name="Bosak S.A."/>
            <person name="Bradley R.K."/>
            <person name="Brand A.D."/>
            <person name="Brent M.R."/>
            <person name="Brooks A.N."/>
            <person name="Brown R.H."/>
            <person name="Butlin R.K."/>
            <person name="Caggese C."/>
            <person name="Calvi B.R."/>
            <person name="Bernardo de Carvalho A."/>
            <person name="Caspi A."/>
            <person name="Castrezana S."/>
            <person name="Celniker S.E."/>
            <person name="Chang J.L."/>
            <person name="Chapple C."/>
            <person name="Chatterji S."/>
            <person name="Chinwalla A."/>
            <person name="Civetta A."/>
            <person name="Clifton S.W."/>
            <person name="Comeron J.M."/>
            <person name="Costello J.C."/>
            <person name="Coyne J.A."/>
            <person name="Daub J."/>
            <person name="David R.G."/>
            <person name="Delcher A.L."/>
            <person name="Delehaunty K."/>
            <person name="Do C.B."/>
            <person name="Ebling H."/>
            <person name="Edwards K."/>
            <person name="Eickbush T."/>
            <person name="Evans J.D."/>
            <person name="Filipski A."/>
            <person name="Findeiss S."/>
            <person name="Freyhult E."/>
            <person name="Fulton L."/>
            <person name="Fulton R."/>
            <person name="Garcia A.C."/>
            <person name="Gardiner A."/>
            <person name="Garfield D.A."/>
            <person name="Garvin B.E."/>
            <person name="Gibson G."/>
            <person name="Gilbert D."/>
            <person name="Gnerre S."/>
            <person name="Godfrey J."/>
            <person name="Good R."/>
            <person name="Gotea V."/>
            <person name="Gravely B."/>
            <person name="Greenberg A.J."/>
            <person name="Griffiths-Jones S."/>
            <person name="Gross S."/>
            <person name="Guigo R."/>
            <person name="Gustafson E.A."/>
            <person name="Haerty W."/>
            <person name="Hahn M.W."/>
            <person name="Halligan D.L."/>
            <person name="Halpern A.L."/>
            <person name="Halter G.M."/>
            <person name="Han M.V."/>
            <person name="Heger A."/>
            <person name="Hillier L."/>
            <person name="Hinrichs A.S."/>
            <person name="Holmes I."/>
            <person name="Hoskins R.A."/>
            <person name="Hubisz M.J."/>
            <person name="Hultmark D."/>
            <person name="Huntley M.A."/>
            <person name="Jaffe D.B."/>
            <person name="Jagadeeshan S."/>
            <person name="Jeck W.R."/>
            <person name="Johnson J."/>
            <person name="Jones C.D."/>
            <person name="Jordan W.C."/>
            <person name="Karpen G.H."/>
            <person name="Kataoka E."/>
            <person name="Keightley P.D."/>
            <person name="Kheradpour P."/>
            <person name="Kirkness E.F."/>
            <person name="Koerich L.B."/>
            <person name="Kristiansen K."/>
            <person name="Kudrna D."/>
            <person name="Kulathinal R.J."/>
            <person name="Kumar S."/>
            <person name="Kwok R."/>
            <person name="Lander E."/>
            <person name="Langley C.H."/>
            <person name="Lapoint R."/>
            <person name="Lazzaro B.P."/>
            <person name="Lee S.J."/>
            <person name="Levesque L."/>
            <person name="Li R."/>
            <person name="Lin C.F."/>
            <person name="Lin M.F."/>
            <person name="Lindblad-Toh K."/>
            <person name="Llopart A."/>
            <person name="Long M."/>
            <person name="Low L."/>
            <person name="Lozovsky E."/>
            <person name="Lu J."/>
            <person name="Luo M."/>
            <person name="Machado C.A."/>
            <person name="Makalowski W."/>
            <person name="Marzo M."/>
            <person name="Matsuda M."/>
            <person name="Matzkin L."/>
            <person name="McAllister B."/>
            <person name="McBride C.S."/>
            <person name="McKernan B."/>
            <person name="McKernan K."/>
            <person name="Mendez-Lago M."/>
            <person name="Minx P."/>
            <person name="Mollenhauer M.U."/>
            <person name="Montooth K."/>
            <person name="Mount S.M."/>
            <person name="Mu X."/>
            <person name="Myers E."/>
            <person name="Negre B."/>
            <person name="Newfeld S."/>
            <person name="Nielsen R."/>
            <person name="Noor M.A."/>
            <person name="O'Grady P."/>
            <person name="Pachter L."/>
            <person name="Papaceit M."/>
            <person name="Parisi M.J."/>
            <person name="Parisi M."/>
            <person name="Parts L."/>
            <person name="Pedersen J.S."/>
            <person name="Pesole G."/>
            <person name="Phillippy A.M."/>
            <person name="Ponting C.P."/>
            <person name="Pop M."/>
            <person name="Porcelli D."/>
            <person name="Powell J.R."/>
            <person name="Prohaska S."/>
            <person name="Pruitt K."/>
            <person name="Puig M."/>
            <person name="Quesneville H."/>
            <person name="Ram K.R."/>
            <person name="Rand D."/>
            <person name="Rasmussen M.D."/>
            <person name="Reed L.K."/>
            <person name="Reenan R."/>
            <person name="Reily A."/>
            <person name="Remington K.A."/>
            <person name="Rieger T.T."/>
            <person name="Ritchie M.G."/>
            <person name="Robin C."/>
            <person name="Rogers Y.H."/>
            <person name="Rohde C."/>
            <person name="Rozas J."/>
            <person name="Rubenfield M.J."/>
            <person name="Ruiz A."/>
            <person name="Russo S."/>
            <person name="Salzberg S.L."/>
            <person name="Sanchez-Gracia A."/>
            <person name="Saranga D.J."/>
            <person name="Sato H."/>
            <person name="Schaeffer S.W."/>
            <person name="Schatz M.C."/>
            <person name="Schlenke T."/>
            <person name="Schwartz R."/>
            <person name="Segarra C."/>
            <person name="Singh R.S."/>
            <person name="Sirot L."/>
            <person name="Sirota M."/>
            <person name="Sisneros N.B."/>
            <person name="Smith C.D."/>
            <person name="Smith T.F."/>
            <person name="Spieth J."/>
            <person name="Stage D.E."/>
            <person name="Stark A."/>
            <person name="Stephan W."/>
            <person name="Strausberg R.L."/>
            <person name="Strempel S."/>
            <person name="Sturgill D."/>
            <person name="Sutton G."/>
            <person name="Sutton G.G."/>
            <person name="Tao W."/>
            <person name="Teichmann S."/>
            <person name="Tobari Y.N."/>
            <person name="Tomimura Y."/>
            <person name="Tsolas J.M."/>
            <person name="Valente V.L."/>
            <person name="Venter E."/>
            <person name="Venter J.C."/>
            <person name="Vicario S."/>
            <person name="Vieira F.G."/>
            <person name="Vilella A.J."/>
            <person name="Villasante A."/>
            <person name="Walenz B."/>
            <person name="Wang J."/>
            <person name="Wasserman M."/>
            <person name="Watts T."/>
            <person name="Wilson D."/>
            <person name="Wilson R.K."/>
            <person name="Wing R.A."/>
            <person name="Wolfner M.F."/>
            <person name="Wong A."/>
            <person name="Wong G.K."/>
            <person name="Wu C.I."/>
            <person name="Wu G."/>
            <person name="Yamamoto D."/>
            <person name="Yang H.P."/>
            <person name="Yang S.P."/>
            <person name="Yorke J.A."/>
            <person name="Yoshida K."/>
            <person name="Zdobnov E."/>
            <person name="Zhang P."/>
            <person name="Zhang Y."/>
            <person name="Zimin A.V."/>
            <person name="Baldwin J."/>
            <person name="Abdouelleil A."/>
            <person name="Abdulkadir J."/>
            <person name="Abebe A."/>
            <person name="Abera B."/>
            <person name="Abreu J."/>
            <person name="Acer S.C."/>
            <person name="Aftuck L."/>
            <person name="Alexander A."/>
            <person name="An P."/>
            <person name="Anderson E."/>
            <person name="Anderson S."/>
            <person name="Arachi H."/>
            <person name="Azer M."/>
            <person name="Bachantsang P."/>
            <person name="Barry A."/>
            <person name="Bayul T."/>
            <person name="Berlin A."/>
            <person name="Bessette D."/>
            <person name="Bloom T."/>
            <person name="Blye J."/>
            <person name="Boguslavskiy L."/>
            <person name="Bonnet C."/>
            <person name="Boukhgalter B."/>
            <person name="Bourzgui I."/>
            <person name="Brown A."/>
            <person name="Cahill P."/>
            <person name="Channer S."/>
            <person name="Cheshatsang Y."/>
            <person name="Chuda L."/>
            <person name="Citroen M."/>
            <person name="Collymore A."/>
            <person name="Cooke P."/>
            <person name="Costello M."/>
            <person name="D'Aco K."/>
            <person name="Daza R."/>
            <person name="De Haan G."/>
            <person name="DeGray S."/>
            <person name="DeMaso C."/>
            <person name="Dhargay N."/>
            <person name="Dooley K."/>
            <person name="Dooley E."/>
            <person name="Doricent M."/>
            <person name="Dorje P."/>
            <person name="Dorjee K."/>
            <person name="Dupes A."/>
            <person name="Elong R."/>
            <person name="Falk J."/>
            <person name="Farina A."/>
            <person name="Faro S."/>
            <person name="Ferguson D."/>
            <person name="Fisher S."/>
            <person name="Foley C.D."/>
            <person name="Franke A."/>
            <person name="Friedrich D."/>
            <person name="Gadbois L."/>
            <person name="Gearin G."/>
            <person name="Gearin C.R."/>
            <person name="Giannoukos G."/>
            <person name="Goode T."/>
            <person name="Graham J."/>
            <person name="Grandbois E."/>
            <person name="Grewal S."/>
            <person name="Gyaltsen K."/>
            <person name="Hafez N."/>
            <person name="Hagos B."/>
            <person name="Hall J."/>
            <person name="Henson C."/>
            <person name="Hollinger A."/>
            <person name="Honan T."/>
            <person name="Huard M.D."/>
            <person name="Hughes L."/>
            <person name="Hurhula B."/>
            <person name="Husby M.E."/>
            <person name="Kamat A."/>
            <person name="Kanga B."/>
            <person name="Kashin S."/>
            <person name="Khazanovich D."/>
            <person name="Kisner P."/>
            <person name="Lance K."/>
            <person name="Lara M."/>
            <person name="Lee W."/>
            <person name="Lennon N."/>
            <person name="Letendre F."/>
            <person name="LeVine R."/>
            <person name="Lipovsky A."/>
            <person name="Liu X."/>
            <person name="Liu J."/>
            <person name="Liu S."/>
            <person name="Lokyitsang T."/>
            <person name="Lokyitsang Y."/>
            <person name="Lubonja R."/>
            <person name="Lui A."/>
            <person name="MacDonald P."/>
            <person name="Magnisalis V."/>
            <person name="Maru K."/>
            <person name="Matthews C."/>
            <person name="McCusker W."/>
            <person name="McDonough S."/>
            <person name="Mehta T."/>
            <person name="Meldrim J."/>
            <person name="Meneus L."/>
            <person name="Mihai O."/>
            <person name="Mihalev A."/>
            <person name="Mihova T."/>
            <person name="Mittelman R."/>
            <person name="Mlenga V."/>
            <person name="Montmayeur A."/>
            <person name="Mulrain L."/>
            <person name="Navidi A."/>
            <person name="Naylor J."/>
            <person name="Negash T."/>
            <person name="Nguyen T."/>
            <person name="Nguyen N."/>
            <person name="Nicol R."/>
            <person name="Norbu C."/>
            <person name="Norbu N."/>
            <person name="Novod N."/>
            <person name="O'Neill B."/>
            <person name="Osman S."/>
            <person name="Markiewicz E."/>
            <person name="Oyono O.L."/>
            <person name="Patti C."/>
            <person name="Phunkhang P."/>
            <person name="Pierre F."/>
            <person name="Priest M."/>
            <person name="Raghuraman S."/>
            <person name="Rege F."/>
            <person name="Reyes R."/>
            <person name="Rise C."/>
            <person name="Rogov P."/>
            <person name="Ross K."/>
            <person name="Ryan E."/>
            <person name="Settipalli S."/>
            <person name="Shea T."/>
            <person name="Sherpa N."/>
            <person name="Shi L."/>
            <person name="Shih D."/>
            <person name="Sparrow T."/>
            <person name="Spaulding J."/>
            <person name="Stalker J."/>
            <person name="Stange-Thomann N."/>
            <person name="Stavropoulos S."/>
            <person name="Stone C."/>
            <person name="Strader C."/>
            <person name="Tesfaye S."/>
            <person name="Thomson T."/>
            <person name="Thoulutsang Y."/>
            <person name="Thoulutsang D."/>
            <person name="Topham K."/>
            <person name="Topping I."/>
            <person name="Tsamla T."/>
            <person name="Vassiliev H."/>
            <person name="Vo A."/>
            <person name="Wangchuk T."/>
            <person name="Wangdi T."/>
            <person name="Weiand M."/>
            <person name="Wilkinson J."/>
            <person name="Wilson A."/>
            <person name="Yadav S."/>
            <person name="Young G."/>
            <person name="Yu Q."/>
            <person name="Zembek L."/>
            <person name="Zhong D."/>
            <person name="Zimmer A."/>
            <person name="Zwirko Z."/>
            <person name="Jaffe D.B."/>
            <person name="Alvarez P."/>
            <person name="Brockman W."/>
            <person name="Butler J."/>
            <person name="Chin C."/>
            <person name="Gnerre S."/>
            <person name="Grabherr M."/>
            <person name="Kleber M."/>
            <person name="Mauceli E."/>
            <person name="MacCallum I."/>
        </authorList>
    </citation>
    <scope>NUCLEOTIDE SEQUENCE [LARGE SCALE GENOMIC DNA]</scope>
    <source>
        <strain evidence="3">Tucson 14030-0811.24</strain>
    </source>
</reference>
<dbReference type="InParanoid" id="A0A0Q9WZ77"/>
<feature type="region of interest" description="Disordered" evidence="1">
    <location>
        <begin position="64"/>
        <end position="98"/>
    </location>
</feature>
<name>A0A0Q9WZ77_DROWI</name>
<sequence>MMSTQRRKSGSIEGGGVSPTASGPNLIAALSAAGISSVGSGDSTNAAVNVGTWKLIKGKVTQTIEEIKSSKHPQSQSHSQSHPHQQPQHPSGATSVIPIIVADTTSGARGVAFGSAAAAAASSFRFGCRGRNPAAR</sequence>
<feature type="region of interest" description="Disordered" evidence="1">
    <location>
        <begin position="1"/>
        <end position="20"/>
    </location>
</feature>
<gene>
    <name evidence="2" type="primary">Dwil\GK27842</name>
    <name evidence="2" type="ORF">Dwil_GK27842</name>
</gene>
<feature type="compositionally biased region" description="Low complexity" evidence="1">
    <location>
        <begin position="72"/>
        <end position="91"/>
    </location>
</feature>
<dbReference type="EMBL" id="CH963847">
    <property type="protein sequence ID" value="KRF97724.1"/>
    <property type="molecule type" value="Genomic_DNA"/>
</dbReference>
<dbReference type="Proteomes" id="UP000007798">
    <property type="component" value="Unassembled WGS sequence"/>
</dbReference>